<keyword evidence="2" id="KW-1185">Reference proteome</keyword>
<organism evidence="1 2">
    <name type="scientific">Autumnicola tepida</name>
    <dbReference type="NCBI Taxonomy" id="3075595"/>
    <lineage>
        <taxon>Bacteria</taxon>
        <taxon>Pseudomonadati</taxon>
        <taxon>Bacteroidota</taxon>
        <taxon>Flavobacteriia</taxon>
        <taxon>Flavobacteriales</taxon>
        <taxon>Flavobacteriaceae</taxon>
        <taxon>Autumnicola</taxon>
    </lineage>
</organism>
<sequence>MKIFIYLILIISFCSCKENNHSRIKIPEEKIEKKVSTIDYHKIIDVVLDTFKSQHDKIIRIEYKQSSNPIDSSRRNSIMSNSKLAQDEKDLAIKLLENNLDYFNFNRSKLNENSLEILKNSRKTTDKNLTYYFNSFLSNENNDLVVSTVGAIMNNEKHRTKDSGASLIMFFKKEEGDIWKLSNYTTTVEY</sequence>
<proteinExistence type="predicted"/>
<evidence type="ECO:0000313" key="1">
    <source>
        <dbReference type="EMBL" id="MDT0644984.1"/>
    </source>
</evidence>
<dbReference type="PROSITE" id="PS51257">
    <property type="entry name" value="PROKAR_LIPOPROTEIN"/>
    <property type="match status" value="1"/>
</dbReference>
<reference evidence="1 2" key="1">
    <citation type="submission" date="2023-09" db="EMBL/GenBank/DDBJ databases">
        <authorList>
            <person name="Rey-Velasco X."/>
        </authorList>
    </citation>
    <scope>NUCLEOTIDE SEQUENCE [LARGE SCALE GENOMIC DNA]</scope>
    <source>
        <strain evidence="1 2">F363</strain>
    </source>
</reference>
<dbReference type="RefSeq" id="WP_311536599.1">
    <property type="nucleotide sequence ID" value="NZ_JAVRHQ010000062.1"/>
</dbReference>
<evidence type="ECO:0008006" key="3">
    <source>
        <dbReference type="Google" id="ProtNLM"/>
    </source>
</evidence>
<name>A0ABU3CF84_9FLAO</name>
<evidence type="ECO:0000313" key="2">
    <source>
        <dbReference type="Proteomes" id="UP001262889"/>
    </source>
</evidence>
<protein>
    <recommendedName>
        <fullName evidence="3">Nuclear transport factor 2 family protein</fullName>
    </recommendedName>
</protein>
<gene>
    <name evidence="1" type="ORF">RM553_19280</name>
</gene>
<dbReference type="Proteomes" id="UP001262889">
    <property type="component" value="Unassembled WGS sequence"/>
</dbReference>
<comment type="caution">
    <text evidence="1">The sequence shown here is derived from an EMBL/GenBank/DDBJ whole genome shotgun (WGS) entry which is preliminary data.</text>
</comment>
<dbReference type="EMBL" id="JAVRHQ010000062">
    <property type="protein sequence ID" value="MDT0644984.1"/>
    <property type="molecule type" value="Genomic_DNA"/>
</dbReference>
<accession>A0ABU3CF84</accession>